<feature type="domain" description="Nitroreductase" evidence="3">
    <location>
        <begin position="14"/>
        <end position="157"/>
    </location>
</feature>
<sequence>MKTTPNDFPISETIKNRWSPRVFAAKEMTKDEVQILLEAGRWAPSSNNLQPWRIIWGIKGSDTYDRIFNCLADFNKQWAGNAQVLWACAFKKTMKDGEKENFHALHDLGLFMGNVSNQAQEMGIALHQMAGIDFKKAGKEFNFTEEYHVATAVAFGYYGGDASSLPKDLQDPETKTMRERIKQDDFAFNGNFK</sequence>
<evidence type="ECO:0000313" key="5">
    <source>
        <dbReference type="Proteomes" id="UP000077013"/>
    </source>
</evidence>
<dbReference type="PANTHER" id="PTHR43673">
    <property type="entry name" value="NAD(P)H NITROREDUCTASE YDGI-RELATED"/>
    <property type="match status" value="1"/>
</dbReference>
<proteinExistence type="inferred from homology"/>
<dbReference type="SUPFAM" id="SSF55469">
    <property type="entry name" value="FMN-dependent nitroreductase-like"/>
    <property type="match status" value="1"/>
</dbReference>
<keyword evidence="5" id="KW-1185">Reference proteome</keyword>
<evidence type="ECO:0000313" key="4">
    <source>
        <dbReference type="EMBL" id="OAB77981.1"/>
    </source>
</evidence>
<dbReference type="AlphaFoldDB" id="A0A167GWL8"/>
<dbReference type="Gene3D" id="3.40.109.10">
    <property type="entry name" value="NADH Oxidase"/>
    <property type="match status" value="1"/>
</dbReference>
<dbReference type="EMBL" id="LRXL01000045">
    <property type="protein sequence ID" value="OAB77981.1"/>
    <property type="molecule type" value="Genomic_DNA"/>
</dbReference>
<dbReference type="STRING" id="1763537.ULVI_10860"/>
<reference evidence="4 5" key="1">
    <citation type="submission" date="2016-02" db="EMBL/GenBank/DDBJ databases">
        <title>Ulvibacter sp. LPB0005, isolated from Thais luteostoma.</title>
        <authorList>
            <person name="Shin S.-K."/>
            <person name="Yi H."/>
        </authorList>
    </citation>
    <scope>NUCLEOTIDE SEQUENCE [LARGE SCALE GENOMIC DNA]</scope>
    <source>
        <strain evidence="4 5">LPB0005</strain>
    </source>
</reference>
<dbReference type="Proteomes" id="UP000077013">
    <property type="component" value="Unassembled WGS sequence"/>
</dbReference>
<dbReference type="RefSeq" id="WP_068592725.1">
    <property type="nucleotide sequence ID" value="NZ_LRXL01000045.1"/>
</dbReference>
<dbReference type="OrthoDB" id="9809288at2"/>
<dbReference type="InterPro" id="IPR029479">
    <property type="entry name" value="Nitroreductase"/>
</dbReference>
<evidence type="ECO:0000259" key="3">
    <source>
        <dbReference type="Pfam" id="PF00881"/>
    </source>
</evidence>
<dbReference type="InterPro" id="IPR000415">
    <property type="entry name" value="Nitroreductase-like"/>
</dbReference>
<name>A0A167GWL8_9FLAO</name>
<comment type="similarity">
    <text evidence="1">Belongs to the nitroreductase family.</text>
</comment>
<comment type="caution">
    <text evidence="4">The sequence shown here is derived from an EMBL/GenBank/DDBJ whole genome shotgun (WGS) entry which is preliminary data.</text>
</comment>
<organism evidence="4 5">
    <name type="scientific">Cochleicola gelatinilyticus</name>
    <dbReference type="NCBI Taxonomy" id="1763537"/>
    <lineage>
        <taxon>Bacteria</taxon>
        <taxon>Pseudomonadati</taxon>
        <taxon>Bacteroidota</taxon>
        <taxon>Flavobacteriia</taxon>
        <taxon>Flavobacteriales</taxon>
        <taxon>Flavobacteriaceae</taxon>
        <taxon>Cochleicola</taxon>
    </lineage>
</organism>
<evidence type="ECO:0000256" key="1">
    <source>
        <dbReference type="ARBA" id="ARBA00007118"/>
    </source>
</evidence>
<protein>
    <submittedName>
        <fullName evidence="4">Nitroreductase</fullName>
    </submittedName>
</protein>
<gene>
    <name evidence="4" type="ORF">ULVI_10860</name>
</gene>
<dbReference type="CDD" id="cd02138">
    <property type="entry name" value="TdsD-like"/>
    <property type="match status" value="1"/>
</dbReference>
<evidence type="ECO:0000256" key="2">
    <source>
        <dbReference type="ARBA" id="ARBA00023002"/>
    </source>
</evidence>
<accession>A0A167GWL8</accession>
<dbReference type="GO" id="GO:0016491">
    <property type="term" value="F:oxidoreductase activity"/>
    <property type="evidence" value="ECO:0007669"/>
    <property type="project" value="UniProtKB-KW"/>
</dbReference>
<dbReference type="PANTHER" id="PTHR43673:SF10">
    <property type="entry name" value="NADH DEHYDROGENASE_NAD(P)H NITROREDUCTASE XCC3605-RELATED"/>
    <property type="match status" value="1"/>
</dbReference>
<dbReference type="Pfam" id="PF00881">
    <property type="entry name" value="Nitroreductase"/>
    <property type="match status" value="1"/>
</dbReference>
<keyword evidence="2" id="KW-0560">Oxidoreductase</keyword>